<feature type="domain" description="HTH marR-type" evidence="1">
    <location>
        <begin position="1"/>
        <end position="142"/>
    </location>
</feature>
<accession>A0A147KI11</accession>
<dbReference type="SMART" id="SM00347">
    <property type="entry name" value="HTH_MARR"/>
    <property type="match status" value="1"/>
</dbReference>
<keyword evidence="3" id="KW-1185">Reference proteome</keyword>
<protein>
    <submittedName>
        <fullName evidence="2">MarR family transcriptional regulator</fullName>
    </submittedName>
</protein>
<dbReference type="GO" id="GO:0006950">
    <property type="term" value="P:response to stress"/>
    <property type="evidence" value="ECO:0007669"/>
    <property type="project" value="TreeGrafter"/>
</dbReference>
<dbReference type="Gene3D" id="1.10.10.10">
    <property type="entry name" value="Winged helix-like DNA-binding domain superfamily/Winged helix DNA-binding domain"/>
    <property type="match status" value="1"/>
</dbReference>
<reference evidence="3" key="1">
    <citation type="journal article" date="2017" name="Acta Aliment.">
        <title>Plant polysaccharide degrading enzyme system of Thermpbifida cellulosilytica TB100 revealed by de novo genome project data.</title>
        <authorList>
            <person name="Toth A."/>
            <person name="Baka E."/>
            <person name="Luzics S."/>
            <person name="Bata-Vidacs I."/>
            <person name="Nagy I."/>
            <person name="Balint B."/>
            <person name="Herceg R."/>
            <person name="Olasz F."/>
            <person name="Wilk T."/>
            <person name="Nagy T."/>
            <person name="Kriszt B."/>
            <person name="Nagy I."/>
            <person name="Kukolya J."/>
        </authorList>
    </citation>
    <scope>NUCLEOTIDE SEQUENCE [LARGE SCALE GENOMIC DNA]</scope>
    <source>
        <strain evidence="3">TB100</strain>
    </source>
</reference>
<dbReference type="InterPro" id="IPR036390">
    <property type="entry name" value="WH_DNA-bd_sf"/>
</dbReference>
<proteinExistence type="predicted"/>
<dbReference type="GO" id="GO:0003700">
    <property type="term" value="F:DNA-binding transcription factor activity"/>
    <property type="evidence" value="ECO:0007669"/>
    <property type="project" value="InterPro"/>
</dbReference>
<dbReference type="PRINTS" id="PR00598">
    <property type="entry name" value="HTHMARR"/>
</dbReference>
<dbReference type="OrthoDB" id="4462574at2"/>
<dbReference type="InterPro" id="IPR036388">
    <property type="entry name" value="WH-like_DNA-bd_sf"/>
</dbReference>
<name>A0A147KI11_THECS</name>
<dbReference type="PANTHER" id="PTHR33164:SF43">
    <property type="entry name" value="HTH-TYPE TRANSCRIPTIONAL REPRESSOR YETL"/>
    <property type="match status" value="1"/>
</dbReference>
<dbReference type="Proteomes" id="UP000074382">
    <property type="component" value="Unassembled WGS sequence"/>
</dbReference>
<evidence type="ECO:0000313" key="3">
    <source>
        <dbReference type="Proteomes" id="UP000074382"/>
    </source>
</evidence>
<gene>
    <name evidence="2" type="ORF">AC529_09615</name>
</gene>
<dbReference type="AlphaFoldDB" id="A0A147KI11"/>
<dbReference type="PROSITE" id="PS50995">
    <property type="entry name" value="HTH_MARR_2"/>
    <property type="match status" value="1"/>
</dbReference>
<evidence type="ECO:0000313" key="2">
    <source>
        <dbReference type="EMBL" id="KUP96930.1"/>
    </source>
</evidence>
<dbReference type="SUPFAM" id="SSF46785">
    <property type="entry name" value="Winged helix' DNA-binding domain"/>
    <property type="match status" value="1"/>
</dbReference>
<dbReference type="STRING" id="665004.AC529_09615"/>
<dbReference type="PATRIC" id="fig|665004.4.peg.493"/>
<dbReference type="EMBL" id="LGEM01000055">
    <property type="protein sequence ID" value="KUP96930.1"/>
    <property type="molecule type" value="Genomic_DNA"/>
</dbReference>
<sequence length="151" mass="16704">MVLGSGSSLWNNPGYRLIKLGELVMFAIEQALAPLEVTPRQFNVLATAAALDSPSQQELSRALGIDPNVMVGLIDDLERSGIVERRRNPEDRRRYMVALTPHGKELLNSCIAVMHETEKRFFAPLADDEVAALNDAAGRLLTAHPRPPKRH</sequence>
<dbReference type="PANTHER" id="PTHR33164">
    <property type="entry name" value="TRANSCRIPTIONAL REGULATOR, MARR FAMILY"/>
    <property type="match status" value="1"/>
</dbReference>
<comment type="caution">
    <text evidence="2">The sequence shown here is derived from an EMBL/GenBank/DDBJ whole genome shotgun (WGS) entry which is preliminary data.</text>
</comment>
<evidence type="ECO:0000259" key="1">
    <source>
        <dbReference type="PROSITE" id="PS50995"/>
    </source>
</evidence>
<dbReference type="InterPro" id="IPR039422">
    <property type="entry name" value="MarR/SlyA-like"/>
</dbReference>
<organism evidence="2 3">
    <name type="scientific">Thermobifida cellulosilytica TB100</name>
    <dbReference type="NCBI Taxonomy" id="665004"/>
    <lineage>
        <taxon>Bacteria</taxon>
        <taxon>Bacillati</taxon>
        <taxon>Actinomycetota</taxon>
        <taxon>Actinomycetes</taxon>
        <taxon>Streptosporangiales</taxon>
        <taxon>Nocardiopsidaceae</taxon>
        <taxon>Thermobifida</taxon>
    </lineage>
</organism>
<dbReference type="Pfam" id="PF01047">
    <property type="entry name" value="MarR"/>
    <property type="match status" value="1"/>
</dbReference>
<dbReference type="InterPro" id="IPR000835">
    <property type="entry name" value="HTH_MarR-typ"/>
</dbReference>